<dbReference type="EMBL" id="AVOT02028303">
    <property type="protein sequence ID" value="MBW0520746.1"/>
    <property type="molecule type" value="Genomic_DNA"/>
</dbReference>
<name>A0A9Q3EKZ4_9BASI</name>
<comment type="caution">
    <text evidence="1">The sequence shown here is derived from an EMBL/GenBank/DDBJ whole genome shotgun (WGS) entry which is preliminary data.</text>
</comment>
<accession>A0A9Q3EKZ4</accession>
<dbReference type="Proteomes" id="UP000765509">
    <property type="component" value="Unassembled WGS sequence"/>
</dbReference>
<protein>
    <submittedName>
        <fullName evidence="1">Uncharacterized protein</fullName>
    </submittedName>
</protein>
<keyword evidence="2" id="KW-1185">Reference proteome</keyword>
<dbReference type="OrthoDB" id="3929326at2759"/>
<evidence type="ECO:0000313" key="2">
    <source>
        <dbReference type="Proteomes" id="UP000765509"/>
    </source>
</evidence>
<evidence type="ECO:0000313" key="1">
    <source>
        <dbReference type="EMBL" id="MBW0520746.1"/>
    </source>
</evidence>
<sequence length="140" mass="16329">MLEKGWNPRLPYDNLKKNFIDIHPTSRSLKKILEKERHHAHRFMKDYFKYAKERWDTSNKPPDFKIGDLVLVSTLSFINIKGQKKFKDSFSGPFIIKALHHPNAVQLELTGESMNKHPAFPVSLMSPYSSSDKECFPPKK</sequence>
<reference evidence="1" key="1">
    <citation type="submission" date="2021-03" db="EMBL/GenBank/DDBJ databases">
        <title>Draft genome sequence of rust myrtle Austropuccinia psidii MF-1, a brazilian biotype.</title>
        <authorList>
            <person name="Quecine M.C."/>
            <person name="Pachon D.M.R."/>
            <person name="Bonatelli M.L."/>
            <person name="Correr F.H."/>
            <person name="Franceschini L.M."/>
            <person name="Leite T.F."/>
            <person name="Margarido G.R.A."/>
            <person name="Almeida C.A."/>
            <person name="Ferrarezi J.A."/>
            <person name="Labate C.A."/>
        </authorList>
    </citation>
    <scope>NUCLEOTIDE SEQUENCE</scope>
    <source>
        <strain evidence="1">MF-1</strain>
    </source>
</reference>
<proteinExistence type="predicted"/>
<dbReference type="AlphaFoldDB" id="A0A9Q3EKZ4"/>
<gene>
    <name evidence="1" type="ORF">O181_060461</name>
</gene>
<organism evidence="1 2">
    <name type="scientific">Austropuccinia psidii MF-1</name>
    <dbReference type="NCBI Taxonomy" id="1389203"/>
    <lineage>
        <taxon>Eukaryota</taxon>
        <taxon>Fungi</taxon>
        <taxon>Dikarya</taxon>
        <taxon>Basidiomycota</taxon>
        <taxon>Pucciniomycotina</taxon>
        <taxon>Pucciniomycetes</taxon>
        <taxon>Pucciniales</taxon>
        <taxon>Sphaerophragmiaceae</taxon>
        <taxon>Austropuccinia</taxon>
    </lineage>
</organism>